<name>A0A0A2E7F0_9PORP</name>
<dbReference type="EMBL" id="JRFA01000031">
    <property type="protein sequence ID" value="KGN72349.1"/>
    <property type="molecule type" value="Genomic_DNA"/>
</dbReference>
<dbReference type="OrthoDB" id="965869at2"/>
<dbReference type="Proteomes" id="UP000030103">
    <property type="component" value="Unassembled WGS sequence"/>
</dbReference>
<comment type="caution">
    <text evidence="5">The sequence shown here is derived from an EMBL/GenBank/DDBJ whole genome shotgun (WGS) entry which is preliminary data.</text>
</comment>
<evidence type="ECO:0000256" key="3">
    <source>
        <dbReference type="PROSITE-ProRule" id="PRU00339"/>
    </source>
</evidence>
<dbReference type="Pfam" id="PF13181">
    <property type="entry name" value="TPR_8"/>
    <property type="match status" value="2"/>
</dbReference>
<proteinExistence type="predicted"/>
<dbReference type="SUPFAM" id="SSF48452">
    <property type="entry name" value="TPR-like"/>
    <property type="match status" value="1"/>
</dbReference>
<dbReference type="InterPro" id="IPR050498">
    <property type="entry name" value="Ycf3"/>
</dbReference>
<feature type="chain" id="PRO_5001998198" evidence="4">
    <location>
        <begin position="30"/>
        <end position="241"/>
    </location>
</feature>
<organism evidence="5 6">
    <name type="scientific">Porphyromonas macacae</name>
    <dbReference type="NCBI Taxonomy" id="28115"/>
    <lineage>
        <taxon>Bacteria</taxon>
        <taxon>Pseudomonadati</taxon>
        <taxon>Bacteroidota</taxon>
        <taxon>Bacteroidia</taxon>
        <taxon>Bacteroidales</taxon>
        <taxon>Porphyromonadaceae</taxon>
        <taxon>Porphyromonas</taxon>
    </lineage>
</organism>
<dbReference type="InterPro" id="IPR019734">
    <property type="entry name" value="TPR_rpt"/>
</dbReference>
<evidence type="ECO:0000256" key="1">
    <source>
        <dbReference type="ARBA" id="ARBA00022737"/>
    </source>
</evidence>
<evidence type="ECO:0000313" key="6">
    <source>
        <dbReference type="Proteomes" id="UP000030103"/>
    </source>
</evidence>
<dbReference type="PROSITE" id="PS50005">
    <property type="entry name" value="TPR"/>
    <property type="match status" value="1"/>
</dbReference>
<protein>
    <submittedName>
        <fullName evidence="5">Uncharacterized protein</fullName>
    </submittedName>
</protein>
<evidence type="ECO:0000256" key="4">
    <source>
        <dbReference type="SAM" id="SignalP"/>
    </source>
</evidence>
<dbReference type="PANTHER" id="PTHR44858">
    <property type="entry name" value="TETRATRICOPEPTIDE REPEAT PROTEIN 6"/>
    <property type="match status" value="1"/>
</dbReference>
<dbReference type="SMART" id="SM00028">
    <property type="entry name" value="TPR"/>
    <property type="match status" value="5"/>
</dbReference>
<dbReference type="RefSeq" id="WP_152567198.1">
    <property type="nucleotide sequence ID" value="NZ_JRFA01000031.1"/>
</dbReference>
<dbReference type="Gene3D" id="1.25.40.10">
    <property type="entry name" value="Tetratricopeptide repeat domain"/>
    <property type="match status" value="1"/>
</dbReference>
<gene>
    <name evidence="5" type="ORF">HQ47_10455</name>
</gene>
<accession>A0A0A2E7F0</accession>
<dbReference type="InterPro" id="IPR011990">
    <property type="entry name" value="TPR-like_helical_dom_sf"/>
</dbReference>
<dbReference type="AlphaFoldDB" id="A0A0A2E7F0"/>
<keyword evidence="6" id="KW-1185">Reference proteome</keyword>
<dbReference type="PANTHER" id="PTHR44858:SF1">
    <property type="entry name" value="UDP-N-ACETYLGLUCOSAMINE--PEPTIDE N-ACETYLGLUCOSAMINYLTRANSFERASE SPINDLY-RELATED"/>
    <property type="match status" value="1"/>
</dbReference>
<keyword evidence="4" id="KW-0732">Signal</keyword>
<keyword evidence="1" id="KW-0677">Repeat</keyword>
<keyword evidence="2 3" id="KW-0802">TPR repeat</keyword>
<evidence type="ECO:0000313" key="5">
    <source>
        <dbReference type="EMBL" id="KGN72349.1"/>
    </source>
</evidence>
<feature type="signal peptide" evidence="4">
    <location>
        <begin position="1"/>
        <end position="29"/>
    </location>
</feature>
<evidence type="ECO:0000256" key="2">
    <source>
        <dbReference type="ARBA" id="ARBA00022803"/>
    </source>
</evidence>
<sequence length="241" mass="28084">MMRYRCKSFFYLILSVLFVLLPAAKCSHNKQEKTTQEEAEELFVKGVEKHKAENYEAALSYYTQSIEKDSSLYGTFLNRGYVKEILKDTLGAIQDYIIASRLNKKDPISLNNLGAIYLERKEPEVAEKYFLEAIRVDSLESDPYYSLGLIAYNRHQFMKAILFFKHFMELKETVSKRLLAENLYEELMPEYESYRAYSLFYIGLAYKNLNQTDSAILYLKQAASEDVLRAIDSLQLIQQGK</sequence>
<reference evidence="5 6" key="1">
    <citation type="submission" date="2014-09" db="EMBL/GenBank/DDBJ databases">
        <title>Draft Genome Sequence of Porphyromonas macacae COT-192_OH2859.</title>
        <authorList>
            <person name="Wallis C."/>
            <person name="Deusch O."/>
            <person name="O'Flynn C."/>
            <person name="Davis I."/>
            <person name="Horsfall A."/>
            <person name="Kirkwood N."/>
            <person name="Harris S."/>
            <person name="Eisen J.A."/>
            <person name="Coil D.A."/>
            <person name="Darling A.E."/>
            <person name="Jospin G."/>
            <person name="Alexiev A."/>
        </authorList>
    </citation>
    <scope>NUCLEOTIDE SEQUENCE [LARGE SCALE GENOMIC DNA]</scope>
    <source>
        <strain evidence="6">COT-192 OH2859</strain>
    </source>
</reference>
<dbReference type="STRING" id="28115.HQ47_10455"/>
<feature type="repeat" description="TPR" evidence="3">
    <location>
        <begin position="107"/>
        <end position="140"/>
    </location>
</feature>